<comment type="caution">
    <text evidence="7">The sequence shown here is derived from an EMBL/GenBank/DDBJ whole genome shotgun (WGS) entry which is preliminary data.</text>
</comment>
<dbReference type="SUPFAM" id="SSF50129">
    <property type="entry name" value="GroES-like"/>
    <property type="match status" value="2"/>
</dbReference>
<evidence type="ECO:0000256" key="6">
    <source>
        <dbReference type="RuleBase" id="RU003479"/>
    </source>
</evidence>
<evidence type="ECO:0000256" key="4">
    <source>
        <dbReference type="ARBA" id="ARBA00073031"/>
    </source>
</evidence>
<reference evidence="7" key="1">
    <citation type="submission" date="2020-10" db="EMBL/GenBank/DDBJ databases">
        <title>Unveiling of a novel bifunctional photoreceptor, Dualchrome1, isolated from a cosmopolitan green alga.</title>
        <authorList>
            <person name="Suzuki S."/>
            <person name="Kawachi M."/>
        </authorList>
    </citation>
    <scope>NUCLEOTIDE SEQUENCE</scope>
    <source>
        <strain evidence="7">NIES 2893</strain>
    </source>
</reference>
<evidence type="ECO:0000256" key="2">
    <source>
        <dbReference type="ARBA" id="ARBA00023186"/>
    </source>
</evidence>
<dbReference type="GO" id="GO:0051082">
    <property type="term" value="F:unfolded protein binding"/>
    <property type="evidence" value="ECO:0007669"/>
    <property type="project" value="TreeGrafter"/>
</dbReference>
<dbReference type="GO" id="GO:0005524">
    <property type="term" value="F:ATP binding"/>
    <property type="evidence" value="ECO:0007669"/>
    <property type="project" value="InterPro"/>
</dbReference>
<keyword evidence="2 6" id="KW-0143">Chaperone</keyword>
<dbReference type="GO" id="GO:0044183">
    <property type="term" value="F:protein folding chaperone"/>
    <property type="evidence" value="ECO:0007669"/>
    <property type="project" value="InterPro"/>
</dbReference>
<dbReference type="InterPro" id="IPR011032">
    <property type="entry name" value="GroES-like_sf"/>
</dbReference>
<evidence type="ECO:0000256" key="3">
    <source>
        <dbReference type="ARBA" id="ARBA00031971"/>
    </source>
</evidence>
<dbReference type="Gene3D" id="2.30.33.40">
    <property type="entry name" value="GroES chaperonin"/>
    <property type="match status" value="2"/>
</dbReference>
<dbReference type="CDD" id="cd00320">
    <property type="entry name" value="cpn10"/>
    <property type="match status" value="2"/>
</dbReference>
<dbReference type="GO" id="GO:0051087">
    <property type="term" value="F:protein-folding chaperone binding"/>
    <property type="evidence" value="ECO:0007669"/>
    <property type="project" value="TreeGrafter"/>
</dbReference>
<dbReference type="AlphaFoldDB" id="A0A830HYX8"/>
<dbReference type="InterPro" id="IPR037124">
    <property type="entry name" value="Chaperonin_GroES_sf"/>
</dbReference>
<sequence>MLSLGSLRLRGYAGRSRAPPRGRFCLTRAMAKPMELPSSFTTLRPLKDMVLVKTADSEKETQGGVLLPDAAQRKPTSGDIADVGPDVKGLKKGDTVLYSKFGIGATDVKVAGTEYCMLRECDVIGIMPTAAARIEDVPQMKPCQDRVLLRVEEAADATAGGVLLPSSAKEKPTIAEVVTCGPGKEEDGEHVDVKLKPGQKVVFFKWAGEKMNMPDGTEYNVIPERDVLGTIQA</sequence>
<gene>
    <name evidence="7" type="ORF">PPROV_000886900</name>
</gene>
<dbReference type="HAMAP" id="MF_00580">
    <property type="entry name" value="CH10"/>
    <property type="match status" value="1"/>
</dbReference>
<dbReference type="PANTHER" id="PTHR10772">
    <property type="entry name" value="10 KDA HEAT SHOCK PROTEIN"/>
    <property type="match status" value="1"/>
</dbReference>
<dbReference type="GO" id="GO:0009507">
    <property type="term" value="C:chloroplast"/>
    <property type="evidence" value="ECO:0007669"/>
    <property type="project" value="TreeGrafter"/>
</dbReference>
<dbReference type="GO" id="GO:0005739">
    <property type="term" value="C:mitochondrion"/>
    <property type="evidence" value="ECO:0007669"/>
    <property type="project" value="TreeGrafter"/>
</dbReference>
<dbReference type="PRINTS" id="PR00297">
    <property type="entry name" value="CHAPERONIN10"/>
</dbReference>
<dbReference type="EMBL" id="BNJQ01000028">
    <property type="protein sequence ID" value="GHP10137.1"/>
    <property type="molecule type" value="Genomic_DNA"/>
</dbReference>
<dbReference type="GO" id="GO:0046872">
    <property type="term" value="F:metal ion binding"/>
    <property type="evidence" value="ECO:0007669"/>
    <property type="project" value="TreeGrafter"/>
</dbReference>
<organism evidence="7 8">
    <name type="scientific">Pycnococcus provasolii</name>
    <dbReference type="NCBI Taxonomy" id="41880"/>
    <lineage>
        <taxon>Eukaryota</taxon>
        <taxon>Viridiplantae</taxon>
        <taxon>Chlorophyta</taxon>
        <taxon>Pseudoscourfieldiophyceae</taxon>
        <taxon>Pseudoscourfieldiales</taxon>
        <taxon>Pycnococcaceae</taxon>
        <taxon>Pycnococcus</taxon>
    </lineage>
</organism>
<comment type="similarity">
    <text evidence="1 6">Belongs to the GroES chaperonin family.</text>
</comment>
<dbReference type="FunFam" id="2.30.33.40:FF:000001">
    <property type="entry name" value="10 kDa chaperonin"/>
    <property type="match status" value="1"/>
</dbReference>
<dbReference type="Proteomes" id="UP000660262">
    <property type="component" value="Unassembled WGS sequence"/>
</dbReference>
<evidence type="ECO:0000256" key="1">
    <source>
        <dbReference type="ARBA" id="ARBA00006975"/>
    </source>
</evidence>
<proteinExistence type="inferred from homology"/>
<evidence type="ECO:0000313" key="7">
    <source>
        <dbReference type="EMBL" id="GHP10137.1"/>
    </source>
</evidence>
<keyword evidence="8" id="KW-1185">Reference proteome</keyword>
<accession>A0A830HYX8</accession>
<dbReference type="Pfam" id="PF00166">
    <property type="entry name" value="Cpn10"/>
    <property type="match status" value="2"/>
</dbReference>
<dbReference type="PANTHER" id="PTHR10772:SF63">
    <property type="entry name" value="20 KDA CHAPERONIN, CHLOROPLASTIC"/>
    <property type="match status" value="1"/>
</dbReference>
<dbReference type="InterPro" id="IPR020818">
    <property type="entry name" value="Chaperonin_GroES"/>
</dbReference>
<dbReference type="OrthoDB" id="184876at2759"/>
<protein>
    <recommendedName>
        <fullName evidence="4">20 kDa chaperonin, chloroplastic</fullName>
    </recommendedName>
    <alternativeName>
        <fullName evidence="3">Chaperonin 10</fullName>
    </alternativeName>
    <alternativeName>
        <fullName evidence="5">Protein Cpn21</fullName>
    </alternativeName>
</protein>
<name>A0A830HYX8_9CHLO</name>
<evidence type="ECO:0000313" key="8">
    <source>
        <dbReference type="Proteomes" id="UP000660262"/>
    </source>
</evidence>
<dbReference type="SMART" id="SM00883">
    <property type="entry name" value="Cpn10"/>
    <property type="match status" value="2"/>
</dbReference>
<evidence type="ECO:0000256" key="5">
    <source>
        <dbReference type="ARBA" id="ARBA00079398"/>
    </source>
</evidence>